<evidence type="ECO:0000313" key="5">
    <source>
        <dbReference type="EMBL" id="MBB5265624.1"/>
    </source>
</evidence>
<proteinExistence type="predicted"/>
<keyword evidence="6" id="KW-1185">Reference proteome</keyword>
<dbReference type="GO" id="GO:0043365">
    <property type="term" value="F:[formate-C-acetyltransferase]-activating enzyme activity"/>
    <property type="evidence" value="ECO:0007669"/>
    <property type="project" value="UniProtKB-EC"/>
</dbReference>
<keyword evidence="5" id="KW-0560">Oxidoreductase</keyword>
<evidence type="ECO:0000256" key="1">
    <source>
        <dbReference type="ARBA" id="ARBA00022691"/>
    </source>
</evidence>
<comment type="caution">
    <text evidence="5">The sequence shown here is derived from an EMBL/GenBank/DDBJ whole genome shotgun (WGS) entry which is preliminary data.</text>
</comment>
<dbReference type="SUPFAM" id="SSF102114">
    <property type="entry name" value="Radical SAM enzymes"/>
    <property type="match status" value="1"/>
</dbReference>
<keyword evidence="1" id="KW-0949">S-adenosyl-L-methionine</keyword>
<keyword evidence="3" id="KW-0408">Iron</keyword>
<dbReference type="RefSeq" id="WP_183775626.1">
    <property type="nucleotide sequence ID" value="NZ_JACHFW010000013.1"/>
</dbReference>
<dbReference type="InterPro" id="IPR013785">
    <property type="entry name" value="Aldolase_TIM"/>
</dbReference>
<dbReference type="Pfam" id="PF13353">
    <property type="entry name" value="Fer4_12"/>
    <property type="match status" value="1"/>
</dbReference>
<sequence length="226" mass="24508">MAAQGDRGHYGRQRADERSAADVTRLRLHMVAAPVHTLGPYARFGIWVQGCMKSCPGCVTPDARPLSGGYEMDVDTLARLVLRRPDIEGLTISGGEPFLQGDALYRLILKIRCAADIGVILYTGYAYEEIEGQPLTGQCDAIIDGPYLSDLDDGGSLRGSANQRLILQTSRYQGLISFGAGRRTTEWIRPYGGGLAQVGVPSRQDAERAQKLRSFFEQGGTVDGGK</sequence>
<gene>
    <name evidence="5" type="ORF">HNP82_002771</name>
</gene>
<dbReference type="EMBL" id="JACHFW010000013">
    <property type="protein sequence ID" value="MBB5265624.1"/>
    <property type="molecule type" value="Genomic_DNA"/>
</dbReference>
<dbReference type="EC" id="1.97.1.4" evidence="5"/>
<keyword evidence="4" id="KW-0411">Iron-sulfur</keyword>
<protein>
    <submittedName>
        <fullName evidence="5">Anaerobic ribonucleoside-triphosphate reductase activating protein</fullName>
        <ecNumber evidence="5">1.97.1.4</ecNumber>
    </submittedName>
</protein>
<organism evidence="5 6">
    <name type="scientific">Catenibacillus scindens</name>
    <dbReference type="NCBI Taxonomy" id="673271"/>
    <lineage>
        <taxon>Bacteria</taxon>
        <taxon>Bacillati</taxon>
        <taxon>Bacillota</taxon>
        <taxon>Clostridia</taxon>
        <taxon>Lachnospirales</taxon>
        <taxon>Lachnospiraceae</taxon>
        <taxon>Catenibacillus</taxon>
    </lineage>
</organism>
<dbReference type="Proteomes" id="UP000543642">
    <property type="component" value="Unassembled WGS sequence"/>
</dbReference>
<evidence type="ECO:0000256" key="3">
    <source>
        <dbReference type="ARBA" id="ARBA00023004"/>
    </source>
</evidence>
<dbReference type="GO" id="GO:0046872">
    <property type="term" value="F:metal ion binding"/>
    <property type="evidence" value="ECO:0007669"/>
    <property type="project" value="UniProtKB-KW"/>
</dbReference>
<evidence type="ECO:0000256" key="4">
    <source>
        <dbReference type="ARBA" id="ARBA00023014"/>
    </source>
</evidence>
<accession>A0A7W8HC45</accession>
<name>A0A7W8HC45_9FIRM</name>
<dbReference type="CDD" id="cd01335">
    <property type="entry name" value="Radical_SAM"/>
    <property type="match status" value="1"/>
</dbReference>
<dbReference type="InterPro" id="IPR058240">
    <property type="entry name" value="rSAM_sf"/>
</dbReference>
<dbReference type="Gene3D" id="3.20.20.70">
    <property type="entry name" value="Aldolase class I"/>
    <property type="match status" value="1"/>
</dbReference>
<dbReference type="SFLD" id="SFLDS00029">
    <property type="entry name" value="Radical_SAM"/>
    <property type="match status" value="1"/>
</dbReference>
<dbReference type="GO" id="GO:0051536">
    <property type="term" value="F:iron-sulfur cluster binding"/>
    <property type="evidence" value="ECO:0007669"/>
    <property type="project" value="UniProtKB-KW"/>
</dbReference>
<dbReference type="AlphaFoldDB" id="A0A7W8HC45"/>
<evidence type="ECO:0000256" key="2">
    <source>
        <dbReference type="ARBA" id="ARBA00022723"/>
    </source>
</evidence>
<reference evidence="5 6" key="1">
    <citation type="submission" date="2020-08" db="EMBL/GenBank/DDBJ databases">
        <title>Genomic Encyclopedia of Type Strains, Phase IV (KMG-IV): sequencing the most valuable type-strain genomes for metagenomic binning, comparative biology and taxonomic classification.</title>
        <authorList>
            <person name="Goeker M."/>
        </authorList>
    </citation>
    <scope>NUCLEOTIDE SEQUENCE [LARGE SCALE GENOMIC DNA]</scope>
    <source>
        <strain evidence="5 6">DSM 106146</strain>
    </source>
</reference>
<dbReference type="InterPro" id="IPR007197">
    <property type="entry name" value="rSAM"/>
</dbReference>
<evidence type="ECO:0000313" key="6">
    <source>
        <dbReference type="Proteomes" id="UP000543642"/>
    </source>
</evidence>
<keyword evidence="2" id="KW-0479">Metal-binding</keyword>